<feature type="binding site" evidence="6">
    <location>
        <begin position="262"/>
        <end position="264"/>
    </location>
    <ligand>
        <name>NAD(+)</name>
        <dbReference type="ChEBI" id="CHEBI:57540"/>
    </ligand>
</feature>
<keyword evidence="3 6" id="KW-0862">Zinc</keyword>
<keyword evidence="1 6" id="KW-0963">Cytoplasm</keyword>
<reference evidence="11 12" key="1">
    <citation type="submission" date="2016-10" db="EMBL/GenBank/DDBJ databases">
        <authorList>
            <person name="de Groot N.N."/>
        </authorList>
    </citation>
    <scope>NUCLEOTIDE SEQUENCE [LARGE SCALE GENOMIC DNA]</scope>
    <source>
        <strain evidence="11 12">DSM 43357</strain>
    </source>
</reference>
<proteinExistence type="inferred from homology"/>
<dbReference type="NCBIfam" id="NF003808">
    <property type="entry name" value="PRK05396.1"/>
    <property type="match status" value="1"/>
</dbReference>
<evidence type="ECO:0000256" key="8">
    <source>
        <dbReference type="SAM" id="MobiDB-lite"/>
    </source>
</evidence>
<evidence type="ECO:0000256" key="5">
    <source>
        <dbReference type="ARBA" id="ARBA00023027"/>
    </source>
</evidence>
<feature type="binding site" evidence="6">
    <location>
        <position position="99"/>
    </location>
    <ligand>
        <name>Zn(2+)</name>
        <dbReference type="ChEBI" id="CHEBI:29105"/>
        <label>2</label>
    </ligand>
</feature>
<evidence type="ECO:0000256" key="6">
    <source>
        <dbReference type="HAMAP-Rule" id="MF_00627"/>
    </source>
</evidence>
<comment type="subcellular location">
    <subcellularLocation>
        <location evidence="6">Cytoplasm</location>
    </subcellularLocation>
</comment>
<dbReference type="InterPro" id="IPR011032">
    <property type="entry name" value="GroES-like_sf"/>
</dbReference>
<feature type="region of interest" description="Disordered" evidence="8">
    <location>
        <begin position="343"/>
        <end position="414"/>
    </location>
</feature>
<dbReference type="HAMAP" id="MF_00627">
    <property type="entry name" value="Thr_dehydrog"/>
    <property type="match status" value="1"/>
</dbReference>
<dbReference type="InterPro" id="IPR036291">
    <property type="entry name" value="NAD(P)-bd_dom_sf"/>
</dbReference>
<dbReference type="InterPro" id="IPR050129">
    <property type="entry name" value="Zn_alcohol_dh"/>
</dbReference>
<dbReference type="GO" id="GO:0008270">
    <property type="term" value="F:zinc ion binding"/>
    <property type="evidence" value="ECO:0007669"/>
    <property type="project" value="UniProtKB-UniRule"/>
</dbReference>
<feature type="binding site" evidence="6">
    <location>
        <position position="64"/>
    </location>
    <ligand>
        <name>Zn(2+)</name>
        <dbReference type="ChEBI" id="CHEBI:29105"/>
        <label>1</label>
        <note>catalytic</note>
    </ligand>
</feature>
<accession>A0A1H7FHD2</accession>
<dbReference type="NCBIfam" id="TIGR00692">
    <property type="entry name" value="tdh"/>
    <property type="match status" value="1"/>
</dbReference>
<dbReference type="GO" id="GO:0008743">
    <property type="term" value="F:L-threonine 3-dehydrogenase activity"/>
    <property type="evidence" value="ECO:0007669"/>
    <property type="project" value="UniProtKB-UniRule"/>
</dbReference>
<comment type="similarity">
    <text evidence="6">Belongs to the zinc-containing alcohol dehydrogenase family.</text>
</comment>
<evidence type="ECO:0000259" key="10">
    <source>
        <dbReference type="Pfam" id="PF08240"/>
    </source>
</evidence>
<dbReference type="GO" id="GO:0019518">
    <property type="term" value="P:L-threonine catabolic process to glycine"/>
    <property type="evidence" value="ECO:0007669"/>
    <property type="project" value="UniProtKB-UniPathway"/>
</dbReference>
<name>A0A1H7FHD2_9ACTN</name>
<dbReference type="UniPathway" id="UPA00046">
    <property type="reaction ID" value="UER00505"/>
</dbReference>
<feature type="active site" description="Charge relay system" evidence="6">
    <location>
        <position position="40"/>
    </location>
</feature>
<dbReference type="EC" id="1.1.1.103" evidence="6 7"/>
<dbReference type="InterPro" id="IPR004627">
    <property type="entry name" value="L-Threonine_3-DHase"/>
</dbReference>
<feature type="binding site" evidence="6">
    <location>
        <position position="63"/>
    </location>
    <ligand>
        <name>Zn(2+)</name>
        <dbReference type="ChEBI" id="CHEBI:29105"/>
        <label>1</label>
        <note>catalytic</note>
    </ligand>
</feature>
<dbReference type="GO" id="GO:0005737">
    <property type="term" value="C:cytoplasm"/>
    <property type="evidence" value="ECO:0007669"/>
    <property type="project" value="UniProtKB-SubCell"/>
</dbReference>
<sequence>MKALVKERAEPGLWLVDVPEPTVGPGEVLIKVLRTGICGTDLHIRAYDDWARHTLRLPLIVGHEFCGEVVEVAPGVEDVSVGDFVSGEGHIVCGKCRNCMAGRRHLCRNTIGLGVNRDGAFAEYVTLPAANVWVHRVPVPPDVAAIFDPFGNAVHTALSFPLVGEDVLITGAGPIGLMAAAVATHVGARNVVITDVSDERLDLAGKLGVSLALNVSRGSLAEGMRQLGMREGFDVGLEMSGNPAAMREMIANMTHGGKIAMLGLPAEEFAVDWSTVVTSMLTIKGIYGREMFETWYNMSVLLEKGLDLTPVITDRFSYLDFDAAFDTAASGRTGKVILDWSGGARPERARNEPTEAEAAATMNTGGGARPGSARNEPTEAEAAATMNTGGGARPGSARNEPTQAEAAATMNRSA</sequence>
<dbReference type="InterPro" id="IPR002328">
    <property type="entry name" value="ADH_Zn_CS"/>
</dbReference>
<evidence type="ECO:0000259" key="9">
    <source>
        <dbReference type="Pfam" id="PF00107"/>
    </source>
</evidence>
<comment type="function">
    <text evidence="6">Catalyzes the NAD(+)-dependent oxidation of L-threonine to 2-amino-3-ketobutyrate.</text>
</comment>
<feature type="domain" description="Alcohol dehydrogenase-like C-terminal" evidence="9">
    <location>
        <begin position="174"/>
        <end position="302"/>
    </location>
</feature>
<dbReference type="PANTHER" id="PTHR43401">
    <property type="entry name" value="L-THREONINE 3-DEHYDROGENASE"/>
    <property type="match status" value="1"/>
</dbReference>
<keyword evidence="4 6" id="KW-0560">Oxidoreductase</keyword>
<comment type="subunit">
    <text evidence="6">Homotetramer.</text>
</comment>
<feature type="binding site" evidence="6">
    <location>
        <position position="175"/>
    </location>
    <ligand>
        <name>NAD(+)</name>
        <dbReference type="ChEBI" id="CHEBI:57540"/>
    </ligand>
</feature>
<comment type="catalytic activity">
    <reaction evidence="6">
        <text>L-threonine + NAD(+) = (2S)-2-amino-3-oxobutanoate + NADH + H(+)</text>
        <dbReference type="Rhea" id="RHEA:13161"/>
        <dbReference type="ChEBI" id="CHEBI:15378"/>
        <dbReference type="ChEBI" id="CHEBI:57540"/>
        <dbReference type="ChEBI" id="CHEBI:57926"/>
        <dbReference type="ChEBI" id="CHEBI:57945"/>
        <dbReference type="ChEBI" id="CHEBI:78948"/>
        <dbReference type="EC" id="1.1.1.103"/>
    </reaction>
</comment>
<keyword evidence="2 6" id="KW-0479">Metal-binding</keyword>
<comment type="cofactor">
    <cofactor evidence="6">
        <name>Zn(2+)</name>
        <dbReference type="ChEBI" id="CHEBI:29105"/>
    </cofactor>
    <text evidence="6">Binds 2 Zn(2+) ions per subunit.</text>
</comment>
<evidence type="ECO:0000313" key="11">
    <source>
        <dbReference type="EMBL" id="SEK25516.1"/>
    </source>
</evidence>
<feature type="binding site" evidence="6">
    <location>
        <position position="200"/>
    </location>
    <ligand>
        <name>NAD(+)</name>
        <dbReference type="ChEBI" id="CHEBI:57540"/>
    </ligand>
</feature>
<dbReference type="SUPFAM" id="SSF51735">
    <property type="entry name" value="NAD(P)-binding Rossmann-fold domains"/>
    <property type="match status" value="1"/>
</dbReference>
<dbReference type="AlphaFoldDB" id="A0A1H7FHD2"/>
<feature type="binding site" evidence="6">
    <location>
        <position position="96"/>
    </location>
    <ligand>
        <name>Zn(2+)</name>
        <dbReference type="ChEBI" id="CHEBI:29105"/>
        <label>2</label>
    </ligand>
</feature>
<protein>
    <recommendedName>
        <fullName evidence="6 7">L-threonine 3-dehydrogenase</fullName>
        <shortName evidence="6">TDH</shortName>
        <ecNumber evidence="6 7">1.1.1.103</ecNumber>
    </recommendedName>
</protein>
<dbReference type="STRING" id="46177.SAMN05660976_00094"/>
<evidence type="ECO:0000256" key="3">
    <source>
        <dbReference type="ARBA" id="ARBA00022833"/>
    </source>
</evidence>
<evidence type="ECO:0000256" key="1">
    <source>
        <dbReference type="ARBA" id="ARBA00022490"/>
    </source>
</evidence>
<evidence type="ECO:0000313" key="12">
    <source>
        <dbReference type="Proteomes" id="UP000198953"/>
    </source>
</evidence>
<comment type="pathway">
    <text evidence="6">Amino-acid degradation; L-threonine degradation via oxydo-reductase pathway; glycine from L-threonine: step 1/2.</text>
</comment>
<feature type="binding site" evidence="6">
    <location>
        <position position="93"/>
    </location>
    <ligand>
        <name>Zn(2+)</name>
        <dbReference type="ChEBI" id="CHEBI:29105"/>
        <label>2</label>
    </ligand>
</feature>
<dbReference type="InterPro" id="IPR013149">
    <property type="entry name" value="ADH-like_C"/>
</dbReference>
<dbReference type="PANTHER" id="PTHR43401:SF2">
    <property type="entry name" value="L-THREONINE 3-DEHYDROGENASE"/>
    <property type="match status" value="1"/>
</dbReference>
<dbReference type="Gene3D" id="3.40.50.720">
    <property type="entry name" value="NAD(P)-binding Rossmann-like Domain"/>
    <property type="match status" value="1"/>
</dbReference>
<evidence type="ECO:0000256" key="7">
    <source>
        <dbReference type="NCBIfam" id="TIGR00692"/>
    </source>
</evidence>
<feature type="site" description="Important for catalytic activity for the proton relay mechanism but does not participate directly in the coordination of zinc atom" evidence="6">
    <location>
        <position position="148"/>
    </location>
</feature>
<organism evidence="11 12">
    <name type="scientific">Nonomuraea pusilla</name>
    <dbReference type="NCBI Taxonomy" id="46177"/>
    <lineage>
        <taxon>Bacteria</taxon>
        <taxon>Bacillati</taxon>
        <taxon>Actinomycetota</taxon>
        <taxon>Actinomycetes</taxon>
        <taxon>Streptosporangiales</taxon>
        <taxon>Streptosporangiaceae</taxon>
        <taxon>Nonomuraea</taxon>
    </lineage>
</organism>
<evidence type="ECO:0000256" key="2">
    <source>
        <dbReference type="ARBA" id="ARBA00022723"/>
    </source>
</evidence>
<gene>
    <name evidence="6" type="primary">tdh</name>
    <name evidence="11" type="ORF">SAMN05660976_00094</name>
</gene>
<feature type="binding site" evidence="6">
    <location>
        <position position="107"/>
    </location>
    <ligand>
        <name>Zn(2+)</name>
        <dbReference type="ChEBI" id="CHEBI:29105"/>
        <label>2</label>
    </ligand>
</feature>
<feature type="binding site" evidence="6">
    <location>
        <position position="38"/>
    </location>
    <ligand>
        <name>Zn(2+)</name>
        <dbReference type="ChEBI" id="CHEBI:29105"/>
        <label>1</label>
        <note>catalytic</note>
    </ligand>
</feature>
<dbReference type="Proteomes" id="UP000198953">
    <property type="component" value="Unassembled WGS sequence"/>
</dbReference>
<dbReference type="Pfam" id="PF00107">
    <property type="entry name" value="ADH_zinc_N"/>
    <property type="match status" value="1"/>
</dbReference>
<dbReference type="InterPro" id="IPR013154">
    <property type="entry name" value="ADH-like_N"/>
</dbReference>
<dbReference type="EMBL" id="FOBF01000001">
    <property type="protein sequence ID" value="SEK25516.1"/>
    <property type="molecule type" value="Genomic_DNA"/>
</dbReference>
<keyword evidence="12" id="KW-1185">Reference proteome</keyword>
<dbReference type="PROSITE" id="PS00059">
    <property type="entry name" value="ADH_ZINC"/>
    <property type="match status" value="1"/>
</dbReference>
<dbReference type="SUPFAM" id="SSF50129">
    <property type="entry name" value="GroES-like"/>
    <property type="match status" value="1"/>
</dbReference>
<keyword evidence="5 6" id="KW-0520">NAD</keyword>
<feature type="domain" description="Alcohol dehydrogenase-like N-terminal" evidence="10">
    <location>
        <begin position="24"/>
        <end position="133"/>
    </location>
</feature>
<feature type="active site" description="Charge relay system" evidence="6">
    <location>
        <position position="43"/>
    </location>
</feature>
<dbReference type="Pfam" id="PF08240">
    <property type="entry name" value="ADH_N"/>
    <property type="match status" value="1"/>
</dbReference>
<evidence type="ECO:0000256" key="4">
    <source>
        <dbReference type="ARBA" id="ARBA00023002"/>
    </source>
</evidence>
<dbReference type="Gene3D" id="3.90.180.10">
    <property type="entry name" value="Medium-chain alcohol dehydrogenases, catalytic domain"/>
    <property type="match status" value="1"/>
</dbReference>
<feature type="binding site" evidence="6">
    <location>
        <begin position="286"/>
        <end position="287"/>
    </location>
    <ligand>
        <name>NAD(+)</name>
        <dbReference type="ChEBI" id="CHEBI:57540"/>
    </ligand>
</feature>
<feature type="binding site" evidence="6">
    <location>
        <position position="195"/>
    </location>
    <ligand>
        <name>NAD(+)</name>
        <dbReference type="ChEBI" id="CHEBI:57540"/>
    </ligand>
</feature>